<dbReference type="Gene3D" id="3.30.160.60">
    <property type="entry name" value="Classic Zinc Finger"/>
    <property type="match status" value="2"/>
</dbReference>
<evidence type="ECO:0000256" key="5">
    <source>
        <dbReference type="PROSITE-ProRule" id="PRU00042"/>
    </source>
</evidence>
<evidence type="ECO:0000256" key="4">
    <source>
        <dbReference type="ARBA" id="ARBA00022833"/>
    </source>
</evidence>
<keyword evidence="3 5" id="KW-0863">Zinc-finger</keyword>
<feature type="domain" description="C2H2-type" evidence="7">
    <location>
        <begin position="420"/>
        <end position="449"/>
    </location>
</feature>
<evidence type="ECO:0000313" key="8">
    <source>
        <dbReference type="Ensembl" id="ENSNLEP00000032371.1"/>
    </source>
</evidence>
<evidence type="ECO:0000313" key="9">
    <source>
        <dbReference type="Proteomes" id="UP000001073"/>
    </source>
</evidence>
<reference evidence="8" key="2">
    <citation type="submission" date="2025-08" db="UniProtKB">
        <authorList>
            <consortium name="Ensembl"/>
        </authorList>
    </citation>
    <scope>IDENTIFICATION</scope>
</reference>
<dbReference type="GO" id="GO:0008270">
    <property type="term" value="F:zinc ion binding"/>
    <property type="evidence" value="ECO:0007669"/>
    <property type="project" value="UniProtKB-KW"/>
</dbReference>
<keyword evidence="1" id="KW-0479">Metal-binding</keyword>
<keyword evidence="2" id="KW-0677">Repeat</keyword>
<evidence type="ECO:0000259" key="7">
    <source>
        <dbReference type="PROSITE" id="PS50157"/>
    </source>
</evidence>
<evidence type="ECO:0000256" key="3">
    <source>
        <dbReference type="ARBA" id="ARBA00022771"/>
    </source>
</evidence>
<reference evidence="8 9" key="1">
    <citation type="submission" date="2012-10" db="EMBL/GenBank/DDBJ databases">
        <authorList>
            <consortium name="Gibbon Genome Sequencing Consortium"/>
        </authorList>
    </citation>
    <scope>NUCLEOTIDE SEQUENCE [LARGE SCALE GENOMIC DNA]</scope>
</reference>
<dbReference type="Ensembl" id="ENSNLET00000035461.1">
    <property type="protein sequence ID" value="ENSNLEP00000032371.1"/>
    <property type="gene ID" value="ENSNLEG00000029351.1"/>
</dbReference>
<name>A0A2I3GM26_NOMLE</name>
<feature type="domain" description="C2H2-type" evidence="7">
    <location>
        <begin position="305"/>
        <end position="332"/>
    </location>
</feature>
<dbReference type="AlphaFoldDB" id="A0A2I3GM26"/>
<dbReference type="SMART" id="SM00355">
    <property type="entry name" value="ZnF_C2H2"/>
    <property type="match status" value="4"/>
</dbReference>
<proteinExistence type="predicted"/>
<feature type="region of interest" description="Disordered" evidence="6">
    <location>
        <begin position="356"/>
        <end position="376"/>
    </location>
</feature>
<dbReference type="InterPro" id="IPR013087">
    <property type="entry name" value="Znf_C2H2_type"/>
</dbReference>
<dbReference type="PANTHER" id="PTHR21020:SF0">
    <property type="entry name" value="ZINC FINGER PROTEIN 800"/>
    <property type="match status" value="1"/>
</dbReference>
<dbReference type="FunFam" id="3.30.160.60:FF:000110">
    <property type="entry name" value="Zinc finger protein-like"/>
    <property type="match status" value="1"/>
</dbReference>
<dbReference type="EMBL" id="ADFV01030191">
    <property type="status" value="NOT_ANNOTATED_CDS"/>
    <property type="molecule type" value="Genomic_DNA"/>
</dbReference>
<keyword evidence="9" id="KW-1185">Reference proteome</keyword>
<dbReference type="InterPro" id="IPR039149">
    <property type="entry name" value="ZNF800"/>
</dbReference>
<dbReference type="Pfam" id="PF00096">
    <property type="entry name" value="zf-C2H2"/>
    <property type="match status" value="1"/>
</dbReference>
<evidence type="ECO:0000256" key="1">
    <source>
        <dbReference type="ARBA" id="ARBA00022723"/>
    </source>
</evidence>
<dbReference type="Proteomes" id="UP000001073">
    <property type="component" value="Chromosome 9"/>
</dbReference>
<protein>
    <recommendedName>
        <fullName evidence="7">C2H2-type domain-containing protein</fullName>
    </recommendedName>
</protein>
<evidence type="ECO:0000256" key="2">
    <source>
        <dbReference type="ARBA" id="ARBA00022737"/>
    </source>
</evidence>
<reference evidence="8" key="3">
    <citation type="submission" date="2025-09" db="UniProtKB">
        <authorList>
            <consortium name="Ensembl"/>
        </authorList>
    </citation>
    <scope>IDENTIFICATION</scope>
</reference>
<dbReference type="PROSITE" id="PS00028">
    <property type="entry name" value="ZINC_FINGER_C2H2_1"/>
    <property type="match status" value="1"/>
</dbReference>
<dbReference type="InParanoid" id="A0A2I3GM26"/>
<dbReference type="GeneTree" id="ENSGT00390000000546"/>
<dbReference type="PROSITE" id="PS50157">
    <property type="entry name" value="ZINC_FINGER_C2H2_2"/>
    <property type="match status" value="2"/>
</dbReference>
<keyword evidence="4" id="KW-0862">Zinc</keyword>
<dbReference type="SUPFAM" id="SSF57667">
    <property type="entry name" value="beta-beta-alpha zinc fingers"/>
    <property type="match status" value="2"/>
</dbReference>
<dbReference type="STRING" id="61853.ENSNLEP00000032371"/>
<accession>A0A2I3GM26</accession>
<sequence>MVQVIFKALEGMDNQTILAVPSLLDGQGAVPDPRGQSVNAPPAIQPLDDEDVFLCGKYKKQFNSLPVFMTHKQEQCQGNAPNLATVSLVTNSIYTIYTPSAAPTAVQQASPPANCQISTYITVPPSPLIQGNILVSNDVLMSAISGFTSLDQPISLNMHSVPSHLTQPSPPPLPLLGPPGHPNPGGNGVVKEYSGAALLAGSGMVEIQALGMQPYPPLEVPNQCVEAPVYPTPAVTKPCCPMTSATGGTVATFDSPPMLKTPQAKGARGLPEATGKPKAQKLMCPYCDKSFTKNFELHHTGEKPFQYIACGRAFAQKSNVKKHIQTHKVWPPGHGGGTVSRNSVTVQFLALNPSRQEDEENTGLGQPLPSTPQPLALPTPEPKQVVLIYSSYLFQFCPSKFSTYIQLKSHMTQHKNEQVYKCVVKSCAQRFSKLDTFLEHIKSHQEELSYLGHLCDKDFPTLYDLGVHQYSHSLLPQHSPKKDSALYKCFLVNATCSIICQPIAAGTGSRARCARSSPGGCITSNCTLTTTQARSPTNAQYASLHSIARTN</sequence>
<evidence type="ECO:0000256" key="6">
    <source>
        <dbReference type="SAM" id="MobiDB-lite"/>
    </source>
</evidence>
<dbReference type="InterPro" id="IPR036236">
    <property type="entry name" value="Znf_C2H2_sf"/>
</dbReference>
<dbReference type="PANTHER" id="PTHR21020">
    <property type="entry name" value="ZINC FINGER PROTEIN 800"/>
    <property type="match status" value="1"/>
</dbReference>
<organism evidence="8 9">
    <name type="scientific">Nomascus leucogenys</name>
    <name type="common">Northern white-cheeked gibbon</name>
    <name type="synonym">Hylobates leucogenys</name>
    <dbReference type="NCBI Taxonomy" id="61853"/>
    <lineage>
        <taxon>Eukaryota</taxon>
        <taxon>Metazoa</taxon>
        <taxon>Chordata</taxon>
        <taxon>Craniata</taxon>
        <taxon>Vertebrata</taxon>
        <taxon>Euteleostomi</taxon>
        <taxon>Mammalia</taxon>
        <taxon>Eutheria</taxon>
        <taxon>Euarchontoglires</taxon>
        <taxon>Primates</taxon>
        <taxon>Haplorrhini</taxon>
        <taxon>Catarrhini</taxon>
        <taxon>Hylobatidae</taxon>
        <taxon>Nomascus</taxon>
    </lineage>
</organism>